<evidence type="ECO:0000259" key="3">
    <source>
        <dbReference type="Pfam" id="PF13225"/>
    </source>
</evidence>
<proteinExistence type="predicted"/>
<accession>A0A1Q9F290</accession>
<dbReference type="GO" id="GO:1901601">
    <property type="term" value="P:strigolactone biosynthetic process"/>
    <property type="evidence" value="ECO:0007669"/>
    <property type="project" value="TreeGrafter"/>
</dbReference>
<evidence type="ECO:0000256" key="2">
    <source>
        <dbReference type="ARBA" id="ARBA00023163"/>
    </source>
</evidence>
<dbReference type="InterPro" id="IPR036603">
    <property type="entry name" value="RBP11-like"/>
</dbReference>
<keyword evidence="1" id="KW-0240">DNA-directed RNA polymerase</keyword>
<evidence type="ECO:0000313" key="6">
    <source>
        <dbReference type="Proteomes" id="UP000186817"/>
    </source>
</evidence>
<evidence type="ECO:0000313" key="5">
    <source>
        <dbReference type="EMBL" id="OLQ13773.1"/>
    </source>
</evidence>
<dbReference type="OrthoDB" id="416744at2759"/>
<dbReference type="Proteomes" id="UP000186817">
    <property type="component" value="Unassembled WGS sequence"/>
</dbReference>
<dbReference type="Pfam" id="PF13225">
    <property type="entry name" value="D27-like_C"/>
    <property type="match status" value="1"/>
</dbReference>
<dbReference type="PANTHER" id="PTHR33591:SF1">
    <property type="entry name" value="BETA-CAROTENE ISOMERASE D27, CHLOROPLASTIC"/>
    <property type="match status" value="1"/>
</dbReference>
<keyword evidence="2" id="KW-0804">Transcription</keyword>
<dbReference type="GO" id="GO:0000428">
    <property type="term" value="C:DNA-directed RNA polymerase complex"/>
    <property type="evidence" value="ECO:0007669"/>
    <property type="project" value="UniProtKB-KW"/>
</dbReference>
<evidence type="ECO:0000259" key="4">
    <source>
        <dbReference type="Pfam" id="PF13656"/>
    </source>
</evidence>
<feature type="domain" description="DNA-directed RNA polymerase RBP11-like dimerisation" evidence="4">
    <location>
        <begin position="705"/>
        <end position="734"/>
    </location>
</feature>
<feature type="domain" description="Beta-carotene isomerase D27-like C-terminal" evidence="3">
    <location>
        <begin position="465"/>
        <end position="557"/>
    </location>
</feature>
<evidence type="ECO:0000256" key="1">
    <source>
        <dbReference type="ARBA" id="ARBA00022478"/>
    </source>
</evidence>
<keyword evidence="6" id="KW-1185">Reference proteome</keyword>
<dbReference type="GO" id="GO:0016859">
    <property type="term" value="F:cis-trans isomerase activity"/>
    <property type="evidence" value="ECO:0007669"/>
    <property type="project" value="TreeGrafter"/>
</dbReference>
<dbReference type="GO" id="GO:0006351">
    <property type="term" value="P:DNA-templated transcription"/>
    <property type="evidence" value="ECO:0007669"/>
    <property type="project" value="InterPro"/>
</dbReference>
<dbReference type="GO" id="GO:0009536">
    <property type="term" value="C:plastid"/>
    <property type="evidence" value="ECO:0007669"/>
    <property type="project" value="TreeGrafter"/>
</dbReference>
<sequence>MSGLEMMFVDGGATVAGIVSAGAAVLGYKQQRQDEVELVDQPDDLEQPSRTGKRHLRGNLADAYISACAAHAAVTAAWGQPLSLFKEAGAEPQWAEAVGLNAKDLADVYDSQLQLALSNGKSLQRAPLEALTEKLDELAIVLTQQVSALVLAKESLSQGLTGDNAKAEARGSERGLAVVPNPGLKEAIVAATEFVLEVLRGMFGRTAGDKFRQHARQKKELTVMRNSATGKMAMEFCGSLPPPVLARSNLYSRNPPRSPWPAPRSLSRAPLYGKLPLQRGLLLAAGSTLALLFGTTRKRLRREKLFLAMGGKKPTGKPATARCSGPTTDTREAMQIDNRTEVAASEAVASEEEDPRWEIAGPFQPLAEFVDAFLPDLIVSNMEKITNYSTSARGLDALIEHSMIVRDWHVDAQRSFGARLLRKTVPEPLAAIFRSMLNTLKLWPEVHQSAIRFGTSTFGKAGSRWLVGESRVLSQEEEETLIQQLRSDGIDVAPSGVMMLKKCKFIEESGGCKNLCLNLCKAGTEEYMMKDLAFPVRLVPNLVDHSCAILLMEQPVRPEDDPLFSKPCAATRCDQKFSMPSPRVPKGLGASLCTEEEAGRDLVVHAILELHSRQQAEAVAAMEPKFQALLRYNLDADADSSRWAEDCVGLSALEKHTRSRPGRMDALARAIARRTGRLPEELAKMQANCGTFIDPFSGSSVLTRYQFTGEDHTLGNALRYMLMKDPDVEFAGYTAVVEKALDNISAANPARFQHYGFEKEDLMVLKTYKKAVKAHHDLSQMD</sequence>
<dbReference type="InterPro" id="IPR038938">
    <property type="entry name" value="D27-like"/>
</dbReference>
<dbReference type="Gene3D" id="3.30.1360.10">
    <property type="entry name" value="RNA polymerase, RBP11-like subunit"/>
    <property type="match status" value="1"/>
</dbReference>
<dbReference type="PANTHER" id="PTHR33591">
    <property type="entry name" value="BETA-CAROTENE ISOMERASE D27"/>
    <property type="match status" value="1"/>
</dbReference>
<protein>
    <submittedName>
        <fullName evidence="5">Beta-carotene isomerase D27, chloroplastic</fullName>
    </submittedName>
</protein>
<comment type="caution">
    <text evidence="5">The sequence shown here is derived from an EMBL/GenBank/DDBJ whole genome shotgun (WGS) entry which is preliminary data.</text>
</comment>
<dbReference type="SUPFAM" id="SSF55257">
    <property type="entry name" value="RBP11-like subunits of RNA polymerase"/>
    <property type="match status" value="1"/>
</dbReference>
<reference evidence="5 6" key="1">
    <citation type="submission" date="2016-02" db="EMBL/GenBank/DDBJ databases">
        <title>Genome analysis of coral dinoflagellate symbionts highlights evolutionary adaptations to a symbiotic lifestyle.</title>
        <authorList>
            <person name="Aranda M."/>
            <person name="Li Y."/>
            <person name="Liew Y.J."/>
            <person name="Baumgarten S."/>
            <person name="Simakov O."/>
            <person name="Wilson M."/>
            <person name="Piel J."/>
            <person name="Ashoor H."/>
            <person name="Bougouffa S."/>
            <person name="Bajic V.B."/>
            <person name="Ryu T."/>
            <person name="Ravasi T."/>
            <person name="Bayer T."/>
            <person name="Micklem G."/>
            <person name="Kim H."/>
            <person name="Bhak J."/>
            <person name="Lajeunesse T.C."/>
            <person name="Voolstra C.R."/>
        </authorList>
    </citation>
    <scope>NUCLEOTIDE SEQUENCE [LARGE SCALE GENOMIC DNA]</scope>
    <source>
        <strain evidence="5 6">CCMP2467</strain>
    </source>
</reference>
<keyword evidence="5" id="KW-0413">Isomerase</keyword>
<dbReference type="EMBL" id="LSRX01000023">
    <property type="protein sequence ID" value="OLQ13773.1"/>
    <property type="molecule type" value="Genomic_DNA"/>
</dbReference>
<name>A0A1Q9F290_SYMMI</name>
<organism evidence="5 6">
    <name type="scientific">Symbiodinium microadriaticum</name>
    <name type="common">Dinoflagellate</name>
    <name type="synonym">Zooxanthella microadriatica</name>
    <dbReference type="NCBI Taxonomy" id="2951"/>
    <lineage>
        <taxon>Eukaryota</taxon>
        <taxon>Sar</taxon>
        <taxon>Alveolata</taxon>
        <taxon>Dinophyceae</taxon>
        <taxon>Suessiales</taxon>
        <taxon>Symbiodiniaceae</taxon>
        <taxon>Symbiodinium</taxon>
    </lineage>
</organism>
<gene>
    <name evidence="5" type="primary">D27</name>
    <name evidence="5" type="ORF">AK812_SmicGene2137</name>
</gene>
<dbReference type="InterPro" id="IPR009025">
    <property type="entry name" value="RBP11-like_dimer"/>
</dbReference>
<dbReference type="GO" id="GO:0005506">
    <property type="term" value="F:iron ion binding"/>
    <property type="evidence" value="ECO:0007669"/>
    <property type="project" value="InterPro"/>
</dbReference>
<dbReference type="AlphaFoldDB" id="A0A1Q9F290"/>
<dbReference type="GO" id="GO:0046983">
    <property type="term" value="F:protein dimerization activity"/>
    <property type="evidence" value="ECO:0007669"/>
    <property type="project" value="InterPro"/>
</dbReference>
<dbReference type="Pfam" id="PF13656">
    <property type="entry name" value="RNA_pol_L_2"/>
    <property type="match status" value="1"/>
</dbReference>
<dbReference type="InterPro" id="IPR025114">
    <property type="entry name" value="D27-like_C"/>
</dbReference>